<evidence type="ECO:0000313" key="2">
    <source>
        <dbReference type="Proteomes" id="UP000315925"/>
    </source>
</evidence>
<evidence type="ECO:0000313" key="1">
    <source>
        <dbReference type="EMBL" id="QDQ42888.1"/>
    </source>
</evidence>
<sequence>MNLKELSNIDEWKGKFNWVIAFEVIEHILDDKKFFIDATQCLIPGGRLLVTTPYLHYKPISKEDNGPFEPIEDGRHVRRGYSKAMLFELCKEAKVIPEEISYCSGFISQKVTALMRKGEKIYPFFGWTLSLPLRPIIPFLDPIFTKCLQWPFFSICLEAYKPSYAIN</sequence>
<proteinExistence type="predicted"/>
<accession>A0A516TNT1</accession>
<dbReference type="SUPFAM" id="SSF53335">
    <property type="entry name" value="S-adenosyl-L-methionine-dependent methyltransferases"/>
    <property type="match status" value="1"/>
</dbReference>
<gene>
    <name evidence="1" type="ORF">kam1_1673</name>
</gene>
<name>A0A516TNT1_9BACT</name>
<dbReference type="EMBL" id="CP037899">
    <property type="protein sequence ID" value="QDQ42888.1"/>
    <property type="molecule type" value="Genomic_DNA"/>
</dbReference>
<dbReference type="Proteomes" id="UP000315925">
    <property type="component" value="Chromosome"/>
</dbReference>
<dbReference type="AlphaFoldDB" id="A0A516TNT1"/>
<reference evidence="2" key="1">
    <citation type="submission" date="2019-03" db="EMBL/GenBank/DDBJ databases">
        <title>Complete genome of Methylacidiphilum kamchatkense Kam1.</title>
        <authorList>
            <person name="Kruse T."/>
            <person name="Murarilal Ratnadevi C."/>
            <person name="Erikstad H.-A."/>
            <person name="Birkeland N.-K."/>
        </authorList>
    </citation>
    <scope>NUCLEOTIDE SEQUENCE [LARGE SCALE GENOMIC DNA]</scope>
    <source>
        <strain evidence="2">kam1</strain>
    </source>
</reference>
<dbReference type="Gene3D" id="3.40.50.150">
    <property type="entry name" value="Vaccinia Virus protein VP39"/>
    <property type="match status" value="1"/>
</dbReference>
<dbReference type="InterPro" id="IPR029063">
    <property type="entry name" value="SAM-dependent_MTases_sf"/>
</dbReference>
<evidence type="ECO:0008006" key="3">
    <source>
        <dbReference type="Google" id="ProtNLM"/>
    </source>
</evidence>
<dbReference type="OrthoDB" id="9768004at2"/>
<organism evidence="1 2">
    <name type="scientific">Methylacidiphilum kamchatkense Kam1</name>
    <dbReference type="NCBI Taxonomy" id="1202785"/>
    <lineage>
        <taxon>Bacteria</taxon>
        <taxon>Pseudomonadati</taxon>
        <taxon>Verrucomicrobiota</taxon>
        <taxon>Methylacidiphilae</taxon>
        <taxon>Methylacidiphilales</taxon>
        <taxon>Methylacidiphilaceae</taxon>
        <taxon>Methylacidiphilum (ex Ratnadevi et al. 2023)</taxon>
    </lineage>
</organism>
<dbReference type="KEGG" id="mkc:kam1_1673"/>
<protein>
    <recommendedName>
        <fullName evidence="3">Methyltransferase family protein</fullName>
    </recommendedName>
</protein>